<dbReference type="GO" id="GO:0008168">
    <property type="term" value="F:methyltransferase activity"/>
    <property type="evidence" value="ECO:0007669"/>
    <property type="project" value="UniProtKB-KW"/>
</dbReference>
<dbReference type="RefSeq" id="WP_002380958.1">
    <property type="nucleotide sequence ID" value="NZ_CABGIN010000004.1"/>
</dbReference>
<organism evidence="2 3">
    <name type="scientific">Enterococcus faecalis</name>
    <name type="common">Streptococcus faecalis</name>
    <dbReference type="NCBI Taxonomy" id="1351"/>
    <lineage>
        <taxon>Bacteria</taxon>
        <taxon>Bacillati</taxon>
        <taxon>Bacillota</taxon>
        <taxon>Bacilli</taxon>
        <taxon>Lactobacillales</taxon>
        <taxon>Enterococcaceae</taxon>
        <taxon>Enterococcus</taxon>
    </lineage>
</organism>
<comment type="caution">
    <text evidence="2">The sequence shown here is derived from an EMBL/GenBank/DDBJ whole genome shotgun (WGS) entry which is preliminary data.</text>
</comment>
<dbReference type="Pfam" id="PF13649">
    <property type="entry name" value="Methyltransf_25"/>
    <property type="match status" value="1"/>
</dbReference>
<sequence>MYKAETVFFGTFKEKLRDGKEIDIINNIYQEVEFAQYYEAVACESISGDIEYYLDMLSKNDRVLEIGTGNGRVLKPLLAHGIDIYGIEPEQAMLEFLNEEEKSRVYIGGIEKLTQFNHTSKYSYIIIPATSVSLFDEQIFSNFLSEAKKVLNSKGKIIFDFINPGQIKKLDGVVSIDKISDQLFMSGNFVQGKKFIYNIYTKTAKGSRKLGYSIKNIYTIDQVNHLGEQLGYTSRIIKKQPDYIMMEVQKNEI</sequence>
<evidence type="ECO:0000313" key="2">
    <source>
        <dbReference type="EMBL" id="TKK80881.1"/>
    </source>
</evidence>
<dbReference type="GO" id="GO:0032259">
    <property type="term" value="P:methylation"/>
    <property type="evidence" value="ECO:0007669"/>
    <property type="project" value="UniProtKB-KW"/>
</dbReference>
<dbReference type="InterPro" id="IPR029063">
    <property type="entry name" value="SAM-dependent_MTases_sf"/>
</dbReference>
<gene>
    <name evidence="2" type="ORF">EY666_11830</name>
</gene>
<keyword evidence="2" id="KW-0489">Methyltransferase</keyword>
<reference evidence="2 3" key="1">
    <citation type="submission" date="2019-02" db="EMBL/GenBank/DDBJ databases">
        <title>Bacteria dissemination in different level of health care in South Africa: the effectiveness of infections prevention and control.</title>
        <authorList>
            <person name="Shobo C."/>
            <person name="Amoako D.G."/>
            <person name="Allam M."/>
            <person name="Ismail A."/>
            <person name="Bester L.A."/>
            <person name="Essack S.Y."/>
        </authorList>
    </citation>
    <scope>NUCLEOTIDE SEQUENCE [LARGE SCALE GENOMIC DNA]</scope>
    <source>
        <strain evidence="2 3">2SIL2</strain>
    </source>
</reference>
<dbReference type="Proteomes" id="UP000305511">
    <property type="component" value="Unassembled WGS sequence"/>
</dbReference>
<keyword evidence="2" id="KW-0808">Transferase</keyword>
<evidence type="ECO:0000313" key="3">
    <source>
        <dbReference type="Proteomes" id="UP000305511"/>
    </source>
</evidence>
<feature type="domain" description="Methyltransferase" evidence="1">
    <location>
        <begin position="63"/>
        <end position="155"/>
    </location>
</feature>
<name>A0A4U4D922_ENTFL</name>
<dbReference type="AlphaFoldDB" id="A0A4U4D922"/>
<dbReference type="SUPFAM" id="SSF53335">
    <property type="entry name" value="S-adenosyl-L-methionine-dependent methyltransferases"/>
    <property type="match status" value="1"/>
</dbReference>
<dbReference type="CDD" id="cd02440">
    <property type="entry name" value="AdoMet_MTases"/>
    <property type="match status" value="1"/>
</dbReference>
<dbReference type="EMBL" id="SIYF01000293">
    <property type="protein sequence ID" value="TKK80881.1"/>
    <property type="molecule type" value="Genomic_DNA"/>
</dbReference>
<evidence type="ECO:0000259" key="1">
    <source>
        <dbReference type="Pfam" id="PF13649"/>
    </source>
</evidence>
<dbReference type="Gene3D" id="3.40.50.150">
    <property type="entry name" value="Vaccinia Virus protein VP39"/>
    <property type="match status" value="1"/>
</dbReference>
<protein>
    <submittedName>
        <fullName evidence="2">Class I SAM-dependent methyltransferase</fullName>
    </submittedName>
</protein>
<accession>A0A4U4D922</accession>
<dbReference type="InterPro" id="IPR041698">
    <property type="entry name" value="Methyltransf_25"/>
</dbReference>
<proteinExistence type="predicted"/>